<dbReference type="InterPro" id="IPR011009">
    <property type="entry name" value="Kinase-like_dom_sf"/>
</dbReference>
<dbReference type="SMART" id="SM00220">
    <property type="entry name" value="S_TKc"/>
    <property type="match status" value="1"/>
</dbReference>
<dbReference type="AlphaFoldDB" id="A0A7R8WT66"/>
<dbReference type="Pfam" id="PF13637">
    <property type="entry name" value="Ank_4"/>
    <property type="match status" value="1"/>
</dbReference>
<dbReference type="PROSITE" id="PS00108">
    <property type="entry name" value="PROTEIN_KINASE_ST"/>
    <property type="match status" value="1"/>
</dbReference>
<feature type="region of interest" description="Disordered" evidence="5">
    <location>
        <begin position="621"/>
        <end position="651"/>
    </location>
</feature>
<protein>
    <submittedName>
        <fullName evidence="6">Uncharacterized protein</fullName>
    </submittedName>
</protein>
<dbReference type="PANTHER" id="PTHR24198">
    <property type="entry name" value="ANKYRIN REPEAT AND PROTEIN KINASE DOMAIN-CONTAINING PROTEIN"/>
    <property type="match status" value="1"/>
</dbReference>
<dbReference type="PROSITE" id="PS50297">
    <property type="entry name" value="ANK_REP_REGION"/>
    <property type="match status" value="2"/>
</dbReference>
<dbReference type="SUPFAM" id="SSF56112">
    <property type="entry name" value="Protein kinase-like (PK-like)"/>
    <property type="match status" value="1"/>
</dbReference>
<keyword evidence="3" id="KW-0067">ATP-binding</keyword>
<dbReference type="Gene3D" id="1.25.40.20">
    <property type="entry name" value="Ankyrin repeat-containing domain"/>
    <property type="match status" value="3"/>
</dbReference>
<organism evidence="6">
    <name type="scientific">Cyprideis torosa</name>
    <dbReference type="NCBI Taxonomy" id="163714"/>
    <lineage>
        <taxon>Eukaryota</taxon>
        <taxon>Metazoa</taxon>
        <taxon>Ecdysozoa</taxon>
        <taxon>Arthropoda</taxon>
        <taxon>Crustacea</taxon>
        <taxon>Oligostraca</taxon>
        <taxon>Ostracoda</taxon>
        <taxon>Podocopa</taxon>
        <taxon>Podocopida</taxon>
        <taxon>Cytherocopina</taxon>
        <taxon>Cytheroidea</taxon>
        <taxon>Cytherideidae</taxon>
        <taxon>Cyprideis</taxon>
    </lineage>
</organism>
<keyword evidence="1" id="KW-0677">Repeat</keyword>
<name>A0A7R8WT66_9CRUS</name>
<keyword evidence="4" id="KW-0040">ANK repeat</keyword>
<keyword evidence="2" id="KW-0547">Nucleotide-binding</keyword>
<evidence type="ECO:0000256" key="1">
    <source>
        <dbReference type="ARBA" id="ARBA00022737"/>
    </source>
</evidence>
<dbReference type="PROSITE" id="PS50011">
    <property type="entry name" value="PROTEIN_KINASE_DOM"/>
    <property type="match status" value="1"/>
</dbReference>
<dbReference type="InterPro" id="IPR036770">
    <property type="entry name" value="Ankyrin_rpt-contain_sf"/>
</dbReference>
<dbReference type="PANTHER" id="PTHR24198:SF165">
    <property type="entry name" value="ANKYRIN REPEAT-CONTAINING PROTEIN-RELATED"/>
    <property type="match status" value="1"/>
</dbReference>
<dbReference type="GO" id="GO:0005524">
    <property type="term" value="F:ATP binding"/>
    <property type="evidence" value="ECO:0007669"/>
    <property type="project" value="UniProtKB-UniRule"/>
</dbReference>
<evidence type="ECO:0000256" key="3">
    <source>
        <dbReference type="ARBA" id="ARBA00022840"/>
    </source>
</evidence>
<evidence type="ECO:0000256" key="4">
    <source>
        <dbReference type="ARBA" id="ARBA00023043"/>
    </source>
</evidence>
<dbReference type="Gene3D" id="1.10.510.10">
    <property type="entry name" value="Transferase(Phosphotransferase) domain 1"/>
    <property type="match status" value="1"/>
</dbReference>
<feature type="region of interest" description="Disordered" evidence="5">
    <location>
        <begin position="758"/>
        <end position="785"/>
    </location>
</feature>
<dbReference type="SMART" id="SM00248">
    <property type="entry name" value="ANK"/>
    <property type="match status" value="8"/>
</dbReference>
<dbReference type="GO" id="GO:0004672">
    <property type="term" value="F:protein kinase activity"/>
    <property type="evidence" value="ECO:0007669"/>
    <property type="project" value="InterPro"/>
</dbReference>
<dbReference type="PROSITE" id="PS50088">
    <property type="entry name" value="ANK_REPEAT"/>
    <property type="match status" value="2"/>
</dbReference>
<feature type="non-terminal residue" evidence="6">
    <location>
        <position position="1"/>
    </location>
</feature>
<sequence length="785" mass="88200">MNAAEKVQLEKVSLLLRQGAQVNAEDGWKRTPLLLAIRWRSSPSKEETRLKCVKVLLQAGANIRHCDEGGNNALHYATFRRYPSIAQHLLTVDPSLCLVKNFAEETALHVAADQAQPAIISILLQYGARVDGEDNEERTPLLSAIGRWSPHSQEEPRLECVKLLLQAGANIRLCDKNGNNALHRATKCGYLSIAQHLLTVDPSLCLVKNSFEETALHVAADQAQPAIISILLQYGARVDGEDNEERTPLLLAIGWESSPSQEEERMECVKILLEWRARIDCYDKDKNNAMHYASHSGYKSIVRHLLFSDSSLATKKNKEGKTSADMGNEDFKVLIRKVVPLRNKEKALLDVVIDVDMRYLVPDFISSLAPIDVKNSEGKMPYELVEDDHLKTLLCPYYRENHRYSLVTFIGKGSFGSVYKVTHNVSENALARKLIPIDNTSERDRTLVAREIRAMRRVDHPNVVKLVEFWREVNDVVIIMELCEQNLDQWLCNYRRPEDRDREMSSIQKLFVDISGGVAYIQSKGFIHRDLKPSNILLNGSGNSLVAKIADLGLGRLEEGNSHDIQREMFFGLMTDASFGAMSLIPNVSRLLRESHIMIKYMMEWNYEERPTSAEFQVLQENSGPRGAQVEPRHLNETSDEEKDWNQDLNKPRDNDLSGICGMLEDHPSYCIFGLGRLDYGPVTVLGGTPNVPLDPLSHKSSLIHTSEHVPVPLWTHRGTSVASTGFRIGRSSSEDSWTSLKETIASSLELEAETVVSGSCSSTKTKAFDPRRTHSRSPASPKTM</sequence>
<dbReference type="Pfam" id="PF12796">
    <property type="entry name" value="Ank_2"/>
    <property type="match status" value="1"/>
</dbReference>
<gene>
    <name evidence="6" type="ORF">CTOB1V02_LOCUS12449</name>
</gene>
<accession>A0A7R8WT66</accession>
<dbReference type="InterPro" id="IPR002110">
    <property type="entry name" value="Ankyrin_rpt"/>
</dbReference>
<dbReference type="Pfam" id="PF00023">
    <property type="entry name" value="Ank"/>
    <property type="match status" value="2"/>
</dbReference>
<dbReference type="Pfam" id="PF00069">
    <property type="entry name" value="Pkinase"/>
    <property type="match status" value="1"/>
</dbReference>
<dbReference type="SUPFAM" id="SSF48403">
    <property type="entry name" value="Ankyrin repeat"/>
    <property type="match status" value="1"/>
</dbReference>
<dbReference type="OrthoDB" id="6334026at2759"/>
<dbReference type="InterPro" id="IPR008271">
    <property type="entry name" value="Ser/Thr_kinase_AS"/>
</dbReference>
<proteinExistence type="predicted"/>
<dbReference type="InterPro" id="IPR017441">
    <property type="entry name" value="Protein_kinase_ATP_BS"/>
</dbReference>
<evidence type="ECO:0000256" key="5">
    <source>
        <dbReference type="SAM" id="MobiDB-lite"/>
    </source>
</evidence>
<reference evidence="6" key="1">
    <citation type="submission" date="2020-11" db="EMBL/GenBank/DDBJ databases">
        <authorList>
            <person name="Tran Van P."/>
        </authorList>
    </citation>
    <scope>NUCLEOTIDE SEQUENCE</scope>
</reference>
<evidence type="ECO:0000313" key="6">
    <source>
        <dbReference type="EMBL" id="CAD7234633.1"/>
    </source>
</evidence>
<evidence type="ECO:0000256" key="2">
    <source>
        <dbReference type="ARBA" id="ARBA00022741"/>
    </source>
</evidence>
<dbReference type="InterPro" id="IPR000719">
    <property type="entry name" value="Prot_kinase_dom"/>
</dbReference>
<dbReference type="EMBL" id="OB669328">
    <property type="protein sequence ID" value="CAD7234633.1"/>
    <property type="molecule type" value="Genomic_DNA"/>
</dbReference>
<dbReference type="PROSITE" id="PS00107">
    <property type="entry name" value="PROTEIN_KINASE_ATP"/>
    <property type="match status" value="1"/>
</dbReference>
<dbReference type="CDD" id="cd00180">
    <property type="entry name" value="PKc"/>
    <property type="match status" value="1"/>
</dbReference>